<sequence>MTPELRTDRLVLEPYVPADEEDFVALFQDTRVSQWMGDGPESEESDRALFWRVFTHVYEVNKFDVWAVRENGVYVGHAEIKPTEVVPGGHELIYALTHAAWGRGLGTELAEAICDYGFETLGLDAVHATIAEPNTGSIAVMEKIGFLHVRDKPEEDGPVTKVMTLKRPSALGIVHRVS</sequence>
<dbReference type="PANTHER" id="PTHR43792">
    <property type="entry name" value="GNAT FAMILY, PUTATIVE (AFU_ORTHOLOGUE AFUA_3G00765)-RELATED-RELATED"/>
    <property type="match status" value="1"/>
</dbReference>
<dbReference type="EMBL" id="JBHRWO010000021">
    <property type="protein sequence ID" value="MFC3494934.1"/>
    <property type="molecule type" value="Genomic_DNA"/>
</dbReference>
<dbReference type="Gene3D" id="3.40.630.30">
    <property type="match status" value="1"/>
</dbReference>
<keyword evidence="3" id="KW-1185">Reference proteome</keyword>
<reference evidence="3" key="1">
    <citation type="journal article" date="2019" name="Int. J. Syst. Evol. Microbiol.">
        <title>The Global Catalogue of Microorganisms (GCM) 10K type strain sequencing project: providing services to taxonomists for standard genome sequencing and annotation.</title>
        <authorList>
            <consortium name="The Broad Institute Genomics Platform"/>
            <consortium name="The Broad Institute Genome Sequencing Center for Infectious Disease"/>
            <person name="Wu L."/>
            <person name="Ma J."/>
        </authorList>
    </citation>
    <scope>NUCLEOTIDE SEQUENCE [LARGE SCALE GENOMIC DNA]</scope>
    <source>
        <strain evidence="3">CGMCC 4.7396</strain>
    </source>
</reference>
<name>A0ABV7Q289_9ACTN</name>
<dbReference type="InterPro" id="IPR051531">
    <property type="entry name" value="N-acetyltransferase"/>
</dbReference>
<dbReference type="InterPro" id="IPR016181">
    <property type="entry name" value="Acyl_CoA_acyltransferase"/>
</dbReference>
<dbReference type="SUPFAM" id="SSF55729">
    <property type="entry name" value="Acyl-CoA N-acyltransferases (Nat)"/>
    <property type="match status" value="1"/>
</dbReference>
<evidence type="ECO:0000259" key="1">
    <source>
        <dbReference type="PROSITE" id="PS51186"/>
    </source>
</evidence>
<dbReference type="EC" id="2.3.-.-" evidence="2"/>
<feature type="domain" description="N-acetyltransferase" evidence="1">
    <location>
        <begin position="10"/>
        <end position="168"/>
    </location>
</feature>
<proteinExistence type="predicted"/>
<protein>
    <submittedName>
        <fullName evidence="2">GNAT family N-acetyltransferase</fullName>
        <ecNumber evidence="2">2.3.-.-</ecNumber>
    </submittedName>
</protein>
<accession>A0ABV7Q289</accession>
<dbReference type="RefSeq" id="WP_387979125.1">
    <property type="nucleotide sequence ID" value="NZ_JBHRWO010000021.1"/>
</dbReference>
<gene>
    <name evidence="2" type="ORF">ACFO8M_20810</name>
</gene>
<keyword evidence="2" id="KW-0012">Acyltransferase</keyword>
<organism evidence="2 3">
    <name type="scientific">Glycomyces rhizosphaerae</name>
    <dbReference type="NCBI Taxonomy" id="2054422"/>
    <lineage>
        <taxon>Bacteria</taxon>
        <taxon>Bacillati</taxon>
        <taxon>Actinomycetota</taxon>
        <taxon>Actinomycetes</taxon>
        <taxon>Glycomycetales</taxon>
        <taxon>Glycomycetaceae</taxon>
        <taxon>Glycomyces</taxon>
    </lineage>
</organism>
<keyword evidence="2" id="KW-0808">Transferase</keyword>
<dbReference type="InterPro" id="IPR000182">
    <property type="entry name" value="GNAT_dom"/>
</dbReference>
<dbReference type="PROSITE" id="PS51186">
    <property type="entry name" value="GNAT"/>
    <property type="match status" value="1"/>
</dbReference>
<dbReference type="Pfam" id="PF13302">
    <property type="entry name" value="Acetyltransf_3"/>
    <property type="match status" value="1"/>
</dbReference>
<evidence type="ECO:0000313" key="2">
    <source>
        <dbReference type="EMBL" id="MFC3494934.1"/>
    </source>
</evidence>
<dbReference type="GO" id="GO:0016746">
    <property type="term" value="F:acyltransferase activity"/>
    <property type="evidence" value="ECO:0007669"/>
    <property type="project" value="UniProtKB-KW"/>
</dbReference>
<dbReference type="PANTHER" id="PTHR43792:SF1">
    <property type="entry name" value="N-ACETYLTRANSFERASE DOMAIN-CONTAINING PROTEIN"/>
    <property type="match status" value="1"/>
</dbReference>
<comment type="caution">
    <text evidence="2">The sequence shown here is derived from an EMBL/GenBank/DDBJ whole genome shotgun (WGS) entry which is preliminary data.</text>
</comment>
<dbReference type="Proteomes" id="UP001595712">
    <property type="component" value="Unassembled WGS sequence"/>
</dbReference>
<evidence type="ECO:0000313" key="3">
    <source>
        <dbReference type="Proteomes" id="UP001595712"/>
    </source>
</evidence>